<evidence type="ECO:0000313" key="2">
    <source>
        <dbReference type="Proteomes" id="UP000023152"/>
    </source>
</evidence>
<dbReference type="EMBL" id="ASPP01021022">
    <property type="protein sequence ID" value="ETO12846.1"/>
    <property type="molecule type" value="Genomic_DNA"/>
</dbReference>
<name>X6MGS6_RETFI</name>
<sequence>MLKAQDFQEMVQNEQFNNSLQIFASTWKFWRPISYIQSLQSKKCLEIVLAHTILNKKVQLLSKVTIHDTWKTLIQKGMILTKQNYGEEDEIRYSIYPLAVISLALETFDEDSILYCVKKMINACQMLTSSSFKDLYLWNFLFRIRAQYILSKNNINSDVKLFQQIFGTKDEWEKIRKTNLEFGAYQFSNTNEGFDLLFCLSPNIIAIADLKEFAWDKVAQNLQKKISYKTIIEEP</sequence>
<dbReference type="AlphaFoldDB" id="X6MGS6"/>
<accession>X6MGS6</accession>
<dbReference type="Proteomes" id="UP000023152">
    <property type="component" value="Unassembled WGS sequence"/>
</dbReference>
<protein>
    <submittedName>
        <fullName evidence="1">Uncharacterized protein</fullName>
    </submittedName>
</protein>
<comment type="caution">
    <text evidence="1">The sequence shown here is derived from an EMBL/GenBank/DDBJ whole genome shotgun (WGS) entry which is preliminary data.</text>
</comment>
<organism evidence="1 2">
    <name type="scientific">Reticulomyxa filosa</name>
    <dbReference type="NCBI Taxonomy" id="46433"/>
    <lineage>
        <taxon>Eukaryota</taxon>
        <taxon>Sar</taxon>
        <taxon>Rhizaria</taxon>
        <taxon>Retaria</taxon>
        <taxon>Foraminifera</taxon>
        <taxon>Monothalamids</taxon>
        <taxon>Reticulomyxidae</taxon>
        <taxon>Reticulomyxa</taxon>
    </lineage>
</organism>
<gene>
    <name evidence="1" type="ORF">RFI_24523</name>
</gene>
<evidence type="ECO:0000313" key="1">
    <source>
        <dbReference type="EMBL" id="ETO12846.1"/>
    </source>
</evidence>
<reference evidence="1 2" key="1">
    <citation type="journal article" date="2013" name="Curr. Biol.">
        <title>The Genome of the Foraminiferan Reticulomyxa filosa.</title>
        <authorList>
            <person name="Glockner G."/>
            <person name="Hulsmann N."/>
            <person name="Schleicher M."/>
            <person name="Noegel A.A."/>
            <person name="Eichinger L."/>
            <person name="Gallinger C."/>
            <person name="Pawlowski J."/>
            <person name="Sierra R."/>
            <person name="Euteneuer U."/>
            <person name="Pillet L."/>
            <person name="Moustafa A."/>
            <person name="Platzer M."/>
            <person name="Groth M."/>
            <person name="Szafranski K."/>
            <person name="Schliwa M."/>
        </authorList>
    </citation>
    <scope>NUCLEOTIDE SEQUENCE [LARGE SCALE GENOMIC DNA]</scope>
</reference>
<proteinExistence type="predicted"/>
<keyword evidence="2" id="KW-1185">Reference proteome</keyword>